<protein>
    <recommendedName>
        <fullName evidence="4">Secreted protein</fullName>
    </recommendedName>
</protein>
<feature type="region of interest" description="Disordered" evidence="1">
    <location>
        <begin position="44"/>
        <end position="78"/>
    </location>
</feature>
<evidence type="ECO:0000256" key="1">
    <source>
        <dbReference type="SAM" id="MobiDB-lite"/>
    </source>
</evidence>
<feature type="compositionally biased region" description="Polar residues" evidence="1">
    <location>
        <begin position="67"/>
        <end position="78"/>
    </location>
</feature>
<evidence type="ECO:0008006" key="4">
    <source>
        <dbReference type="Google" id="ProtNLM"/>
    </source>
</evidence>
<gene>
    <name evidence="2" type="ORF">CDAR_83131</name>
</gene>
<dbReference type="Proteomes" id="UP001054837">
    <property type="component" value="Unassembled WGS sequence"/>
</dbReference>
<sequence length="89" mass="10296">MLYGFLNILRQCCAAQVIIVTVLGFGELEGFTWFLFSEDCCDSSNHDPRRPLEVGSSGEETHKQTFGRGTNQSKQNPFQLRKKFYYHRD</sequence>
<keyword evidence="3" id="KW-1185">Reference proteome</keyword>
<reference evidence="2 3" key="1">
    <citation type="submission" date="2021-06" db="EMBL/GenBank/DDBJ databases">
        <title>Caerostris darwini draft genome.</title>
        <authorList>
            <person name="Kono N."/>
            <person name="Arakawa K."/>
        </authorList>
    </citation>
    <scope>NUCLEOTIDE SEQUENCE [LARGE SCALE GENOMIC DNA]</scope>
</reference>
<comment type="caution">
    <text evidence="2">The sequence shown here is derived from an EMBL/GenBank/DDBJ whole genome shotgun (WGS) entry which is preliminary data.</text>
</comment>
<dbReference type="EMBL" id="BPLQ01002030">
    <property type="protein sequence ID" value="GIX87872.1"/>
    <property type="molecule type" value="Genomic_DNA"/>
</dbReference>
<evidence type="ECO:0000313" key="3">
    <source>
        <dbReference type="Proteomes" id="UP001054837"/>
    </source>
</evidence>
<evidence type="ECO:0000313" key="2">
    <source>
        <dbReference type="EMBL" id="GIX87872.1"/>
    </source>
</evidence>
<organism evidence="2 3">
    <name type="scientific">Caerostris darwini</name>
    <dbReference type="NCBI Taxonomy" id="1538125"/>
    <lineage>
        <taxon>Eukaryota</taxon>
        <taxon>Metazoa</taxon>
        <taxon>Ecdysozoa</taxon>
        <taxon>Arthropoda</taxon>
        <taxon>Chelicerata</taxon>
        <taxon>Arachnida</taxon>
        <taxon>Araneae</taxon>
        <taxon>Araneomorphae</taxon>
        <taxon>Entelegynae</taxon>
        <taxon>Araneoidea</taxon>
        <taxon>Araneidae</taxon>
        <taxon>Caerostris</taxon>
    </lineage>
</organism>
<accession>A0AAV4NSP1</accession>
<proteinExistence type="predicted"/>
<name>A0AAV4NSP1_9ARAC</name>
<dbReference type="AlphaFoldDB" id="A0AAV4NSP1"/>